<dbReference type="Gramene" id="TraesCS4A02G475400.1">
    <property type="protein sequence ID" value="TraesCS4A02G475400.1"/>
    <property type="gene ID" value="TraesCS4A02G475400"/>
</dbReference>
<dbReference type="Gramene" id="TraesCS4A03G1198600.1">
    <property type="protein sequence ID" value="TraesCS4A03G1198600.1.CDS"/>
    <property type="gene ID" value="TraesCS4A03G1198600"/>
</dbReference>
<dbReference type="Gene3D" id="3.40.50.300">
    <property type="entry name" value="P-loop containing nucleotide triphosphate hydrolases"/>
    <property type="match status" value="1"/>
</dbReference>
<dbReference type="SUPFAM" id="SSF52047">
    <property type="entry name" value="RNI-like"/>
    <property type="match status" value="1"/>
</dbReference>
<dbReference type="SUPFAM" id="SSF52058">
    <property type="entry name" value="L domain-like"/>
    <property type="match status" value="1"/>
</dbReference>
<dbReference type="STRING" id="4565.A0A3B6I670"/>
<dbReference type="InterPro" id="IPR032675">
    <property type="entry name" value="LRR_dom_sf"/>
</dbReference>
<reference evidence="11" key="1">
    <citation type="submission" date="2018-08" db="EMBL/GenBank/DDBJ databases">
        <authorList>
            <person name="Rossello M."/>
        </authorList>
    </citation>
    <scope>NUCLEOTIDE SEQUENCE [LARGE SCALE GENOMIC DNA]</scope>
    <source>
        <strain evidence="11">cv. Chinese Spring</strain>
    </source>
</reference>
<evidence type="ECO:0000256" key="3">
    <source>
        <dbReference type="ARBA" id="ARBA00022737"/>
    </source>
</evidence>
<evidence type="ECO:0000259" key="9">
    <source>
        <dbReference type="Pfam" id="PF23559"/>
    </source>
</evidence>
<dbReference type="PRINTS" id="PR00364">
    <property type="entry name" value="DISEASERSIST"/>
</dbReference>
<dbReference type="Gramene" id="TraesCAD_scaffold_022966_01G000100.1">
    <property type="protein sequence ID" value="TraesCAD_scaffold_022966_01G000100.1"/>
    <property type="gene ID" value="TraesCAD_scaffold_022966_01G000100"/>
</dbReference>
<sequence>MLSSTNLAVKFYLLSSLLQPANLFRDFLLKQVFIHCYIHWLFLHPFQKHFRLLVYRFSAFLFITVSRSNSGSIFSLFNPKSKPCNPMEVALASAALSVSLKLAASPVLKKLLADASTYLDVHMAHELHELETIILPQFELLIEAADKGNHRPKLDKWLQELKEGFYLAEDLLDEHEYNLLKRKAKGKDSMPATINKAFMKPLHSVTSRLSNLSSENRKLICHLKELKATLGKAKDFHQLLSLPAGCGYNGESPAKTSAAVPETTSIPPLRVIGRDKDRDHIIDRLTKTTASTESSISMYSGLAIVGAGGMGKSTLAQHVFNDKRIKEYFDVTMWVSISRKLDVRHHTREIIESASQGECPHIDNLDTLQRKLFDILQESGKFLLVLDDVWFEPGSEREWENLLAPLLSQQKGSKVLVTSRRDTFPAALYCVEVCPLENMEDAYFLALFKHHAFSGPEIGNLQLRGRLEDFAEKIAKRLGQSPLAAKVVGSQLKGITNISTWKDALTLMIDKSSEPMTALLWSYEKLDPCVQRCFLYCSLFPKGHKYVINELVHLWMAEGLIDSCNQKKRVEDIGRDCFKEMISVSFFQMVDKKFGCTYYVMHDLLHDLAESLSTEDYFRLEDDKVTEIPTTVRHISVRVDSMMQHKQSICMLHHLRTIICIDPLMDDVSDIFNQIIRNLKKLRVLYLSSYTSSKLPESVGELKHLRYLNIIRTLISEFPRSLCTLYHLQLLLVNDIVESFPEKLCNLRKLRHLDSNDYRTNERKAPPQIPHIGKLTSLQQVQKFSVQKKMGYELLQLRDMNEICGSLSVTNLENVTGKDEALESKLHQKSHLGSLRLEWCCQNNTNAEDSLHLEILEGLMPPPQLENLTIDGYNSSKYPGWLLDGSYFENLESLRFENCSALQGLPSNTELFENCSSLTLFNVPNLKTLPCLPLGLTWLGISNCPLLIFVSNDELEHREQSENIMRIDHLASQLGLLWEVDSGSDIRRILSSEHSFLKQLMILMHADVSRVHDLGSVLGRRKKKVVKEDIINAWINCHKQMMSLVHGRSIRLPLVPPSGLRGLSLSSCSITDEALAVCLDGLTSLNSLFLQKIMTLTTLPSEEVLQHLTKLRRLNIISCWCLRSLGGLRAATSLSDVNLNSCPSLELANGAECLPLSLERLSIWYCVLAADFFCADWPHMNGISIYNCRSSACLSVGSLTSVESFTLYHLPDLCTLEGLSSLQLHHVHLIDVPKLTPECVSQFRVQKSLYVSSPVILNNVLSSEGSIVPEFLSLEGCKEPFVSLEESANFTLVKTLRFCGCRMISLPTNLKSFSNLKRLDIYSCPSISSLPDLPSSLQHISVWYCSELLKENCRAPDGESWPKIAHIRWKEFRDKLI</sequence>
<accession>A0A3B6I670</accession>
<dbReference type="Proteomes" id="UP000019116">
    <property type="component" value="Chromosome 4A"/>
</dbReference>
<evidence type="ECO:0000313" key="12">
    <source>
        <dbReference type="Proteomes" id="UP000019116"/>
    </source>
</evidence>
<dbReference type="Gene3D" id="3.80.10.10">
    <property type="entry name" value="Ribonuclease Inhibitor"/>
    <property type="match status" value="3"/>
</dbReference>
<dbReference type="FunFam" id="1.10.10.10:FF:000322">
    <property type="entry name" value="Probable disease resistance protein At1g63360"/>
    <property type="match status" value="1"/>
</dbReference>
<dbReference type="OrthoDB" id="785704at2759"/>
<keyword evidence="4" id="KW-0547">Nucleotide-binding</keyword>
<evidence type="ECO:0008006" key="13">
    <source>
        <dbReference type="Google" id="ProtNLM"/>
    </source>
</evidence>
<dbReference type="OMA" id="EEHEYNI"/>
<evidence type="ECO:0000259" key="10">
    <source>
        <dbReference type="Pfam" id="PF25019"/>
    </source>
</evidence>
<dbReference type="EnsemblPlants" id="TraesCS4A02G475400.1">
    <property type="protein sequence ID" value="TraesCS4A02G475400.1"/>
    <property type="gene ID" value="TraesCS4A02G475400"/>
</dbReference>
<reference evidence="11" key="2">
    <citation type="submission" date="2018-10" db="UniProtKB">
        <authorList>
            <consortium name="EnsemblPlants"/>
        </authorList>
    </citation>
    <scope>IDENTIFICATION</scope>
</reference>
<dbReference type="InterPro" id="IPR036388">
    <property type="entry name" value="WH-like_DNA-bd_sf"/>
</dbReference>
<dbReference type="InterPro" id="IPR027417">
    <property type="entry name" value="P-loop_NTPase"/>
</dbReference>
<evidence type="ECO:0000256" key="6">
    <source>
        <dbReference type="ARBA" id="ARBA00022840"/>
    </source>
</evidence>
<keyword evidence="2" id="KW-0433">Leucine-rich repeat</keyword>
<dbReference type="Pfam" id="PF25019">
    <property type="entry name" value="LRR_R13L1-DRL21"/>
    <property type="match status" value="1"/>
</dbReference>
<dbReference type="PANTHER" id="PTHR36766:SF60">
    <property type="entry name" value="NB-ARC DOMAIN-CONTAINING PROTEIN"/>
    <property type="match status" value="1"/>
</dbReference>
<dbReference type="Pfam" id="PF23559">
    <property type="entry name" value="WHD_DRP"/>
    <property type="match status" value="1"/>
</dbReference>
<evidence type="ECO:0000313" key="11">
    <source>
        <dbReference type="EnsemblPlants" id="TraesCS4A02G475400.1"/>
    </source>
</evidence>
<dbReference type="GO" id="GO:0009626">
    <property type="term" value="P:plant-type hypersensitive response"/>
    <property type="evidence" value="ECO:0007669"/>
    <property type="project" value="UniProtKB-ARBA"/>
</dbReference>
<dbReference type="GO" id="GO:0043531">
    <property type="term" value="F:ADP binding"/>
    <property type="evidence" value="ECO:0007669"/>
    <property type="project" value="InterPro"/>
</dbReference>
<proteinExistence type="inferred from homology"/>
<evidence type="ECO:0000256" key="5">
    <source>
        <dbReference type="ARBA" id="ARBA00022821"/>
    </source>
</evidence>
<feature type="domain" description="Disease resistance N-terminal" evidence="8">
    <location>
        <begin position="123"/>
        <end position="188"/>
    </location>
</feature>
<dbReference type="InterPro" id="IPR058922">
    <property type="entry name" value="WHD_DRP"/>
</dbReference>
<dbReference type="GO" id="GO:0042742">
    <property type="term" value="P:defense response to bacterium"/>
    <property type="evidence" value="ECO:0007669"/>
    <property type="project" value="UniProtKB-ARBA"/>
</dbReference>
<dbReference type="SMR" id="A0A3B6I670"/>
<feature type="domain" description="NB-ARC" evidence="7">
    <location>
        <begin position="295"/>
        <end position="453"/>
    </location>
</feature>
<dbReference type="PaxDb" id="4565-Traes_4AL_B3B00E7DB.1"/>
<protein>
    <recommendedName>
        <fullName evidence="13">NB-ARC domain-containing protein</fullName>
    </recommendedName>
</protein>
<keyword evidence="12" id="KW-1185">Reference proteome</keyword>
<feature type="domain" description="Disease resistance protein winged helix" evidence="9">
    <location>
        <begin position="539"/>
        <end position="609"/>
    </location>
</feature>
<evidence type="ECO:0000259" key="8">
    <source>
        <dbReference type="Pfam" id="PF18052"/>
    </source>
</evidence>
<dbReference type="SUPFAM" id="SSF52540">
    <property type="entry name" value="P-loop containing nucleoside triphosphate hydrolases"/>
    <property type="match status" value="1"/>
</dbReference>
<dbReference type="InterPro" id="IPR041118">
    <property type="entry name" value="Rx_N"/>
</dbReference>
<dbReference type="PANTHER" id="PTHR36766">
    <property type="entry name" value="PLANT BROAD-SPECTRUM MILDEW RESISTANCE PROTEIN RPW8"/>
    <property type="match status" value="1"/>
</dbReference>
<keyword evidence="5" id="KW-0611">Plant defense</keyword>
<dbReference type="InterPro" id="IPR002182">
    <property type="entry name" value="NB-ARC"/>
</dbReference>
<evidence type="ECO:0000256" key="2">
    <source>
        <dbReference type="ARBA" id="ARBA00022614"/>
    </source>
</evidence>
<dbReference type="GO" id="GO:0002758">
    <property type="term" value="P:innate immune response-activating signaling pathway"/>
    <property type="evidence" value="ECO:0007669"/>
    <property type="project" value="UniProtKB-ARBA"/>
</dbReference>
<feature type="domain" description="R13L1/DRL21-like LRR repeat region" evidence="10">
    <location>
        <begin position="796"/>
        <end position="911"/>
    </location>
</feature>
<dbReference type="Gramene" id="TraesWEE_scaffold_007513_01G000200.1">
    <property type="protein sequence ID" value="TraesWEE_scaffold_007513_01G000200.1"/>
    <property type="gene ID" value="TraesWEE_scaffold_007513_01G000200"/>
</dbReference>
<comment type="similarity">
    <text evidence="1">Belongs to the disease resistance NB-LRR family.</text>
</comment>
<dbReference type="Pfam" id="PF18052">
    <property type="entry name" value="Rx_N"/>
    <property type="match status" value="1"/>
</dbReference>
<evidence type="ECO:0000256" key="1">
    <source>
        <dbReference type="ARBA" id="ARBA00008894"/>
    </source>
</evidence>
<organism evidence="11">
    <name type="scientific">Triticum aestivum</name>
    <name type="common">Wheat</name>
    <dbReference type="NCBI Taxonomy" id="4565"/>
    <lineage>
        <taxon>Eukaryota</taxon>
        <taxon>Viridiplantae</taxon>
        <taxon>Streptophyta</taxon>
        <taxon>Embryophyta</taxon>
        <taxon>Tracheophyta</taxon>
        <taxon>Spermatophyta</taxon>
        <taxon>Magnoliopsida</taxon>
        <taxon>Liliopsida</taxon>
        <taxon>Poales</taxon>
        <taxon>Poaceae</taxon>
        <taxon>BOP clade</taxon>
        <taxon>Pooideae</taxon>
        <taxon>Triticodae</taxon>
        <taxon>Triticeae</taxon>
        <taxon>Triticinae</taxon>
        <taxon>Triticum</taxon>
    </lineage>
</organism>
<dbReference type="InterPro" id="IPR056789">
    <property type="entry name" value="LRR_R13L1-DRL21"/>
</dbReference>
<keyword evidence="3" id="KW-0677">Repeat</keyword>
<keyword evidence="6" id="KW-0067">ATP-binding</keyword>
<name>A0A3B6I670_WHEAT</name>
<dbReference type="Gene3D" id="1.10.10.10">
    <property type="entry name" value="Winged helix-like DNA-binding domain superfamily/Winged helix DNA-binding domain"/>
    <property type="match status" value="1"/>
</dbReference>
<evidence type="ECO:0000256" key="4">
    <source>
        <dbReference type="ARBA" id="ARBA00022741"/>
    </source>
</evidence>
<evidence type="ECO:0000259" key="7">
    <source>
        <dbReference type="Pfam" id="PF00931"/>
    </source>
</evidence>
<dbReference type="Pfam" id="PF00931">
    <property type="entry name" value="NB-ARC"/>
    <property type="match status" value="1"/>
</dbReference>